<dbReference type="Pfam" id="PF13450">
    <property type="entry name" value="NAD_binding_8"/>
    <property type="match status" value="1"/>
</dbReference>
<protein>
    <submittedName>
        <fullName evidence="4">Phytoene desaturase</fullName>
    </submittedName>
</protein>
<dbReference type="EMBL" id="MLBY01000005">
    <property type="protein sequence ID" value="MEE7459406.1"/>
    <property type="molecule type" value="Genomic_DNA"/>
</dbReference>
<gene>
    <name evidence="4" type="ORF">MRSR164_22215</name>
</gene>
<dbReference type="Proteomes" id="UP001349262">
    <property type="component" value="Unassembled WGS sequence"/>
</dbReference>
<name>A0ABU7TFL2_9HYPH</name>
<evidence type="ECO:0000256" key="3">
    <source>
        <dbReference type="RuleBase" id="RU362075"/>
    </source>
</evidence>
<dbReference type="PANTHER" id="PTHR43734:SF7">
    <property type="entry name" value="4,4'-DIAPONEUROSPORENE OXYGENASE"/>
    <property type="match status" value="1"/>
</dbReference>
<evidence type="ECO:0000256" key="2">
    <source>
        <dbReference type="ARBA" id="ARBA00023002"/>
    </source>
</evidence>
<reference evidence="4 5" key="1">
    <citation type="journal article" date="2012" name="Genet. Mol. Biol.">
        <title>Analysis of 16S rRNA and mxaF genes revealing insights into Methylobacterium niche-specific plant association.</title>
        <authorList>
            <person name="Dourado M.N."/>
            <person name="Andreote F.D."/>
            <person name="Dini-Andreote F."/>
            <person name="Conti R."/>
            <person name="Araujo J.M."/>
            <person name="Araujo W.L."/>
        </authorList>
    </citation>
    <scope>NUCLEOTIDE SEQUENCE [LARGE SCALE GENOMIC DNA]</scope>
    <source>
        <strain evidence="4 5">SR1.6/4</strain>
    </source>
</reference>
<dbReference type="InterPro" id="IPR014105">
    <property type="entry name" value="Carotenoid/retinoid_OxRdtase"/>
</dbReference>
<keyword evidence="5" id="KW-1185">Reference proteome</keyword>
<dbReference type="NCBIfam" id="TIGR02734">
    <property type="entry name" value="crtI_fam"/>
    <property type="match status" value="1"/>
</dbReference>
<dbReference type="SUPFAM" id="SSF51905">
    <property type="entry name" value="FAD/NAD(P)-binding domain"/>
    <property type="match status" value="1"/>
</dbReference>
<evidence type="ECO:0000313" key="5">
    <source>
        <dbReference type="Proteomes" id="UP001349262"/>
    </source>
</evidence>
<comment type="similarity">
    <text evidence="1 3">Belongs to the carotenoid/retinoid oxidoreductase family.</text>
</comment>
<comment type="caution">
    <text evidence="4">The sequence shown here is derived from an EMBL/GenBank/DDBJ whole genome shotgun (WGS) entry which is preliminary data.</text>
</comment>
<sequence length="517" mass="56721">MSQGSSVAVIGSGLGGLASACVAAARGHRVTVYDKNPWMGGKAAVLHEGGFRFDMGPTILTVPRVLERIFAEAGRSVQDYMDLRRLDPQWRCFFDDGSRVDLIEDVDAMAASMDRFAPGQGVGDGYKKFIAVSEHLHGVSERFFFWKAVQDLFDTIDLRANMNPGTLRDVLSLRMHATVASTIRGKVKDARLAQMLDHFVQYVGSSPYGAPAVLCAIAHMQTAEGVWYPMGGTRAVAEGLMKLAGELGATMKPADEVLGLDIANGRLHGLRTRDGVAPYDAVISNMDSVRTYRELVGGEVGKSYEKKSFEPACSGVVLYLGLNKRYEHLNHHDFVFSRDPEEEFDFIYRKGEPAPDPTAYLAAPSSTDPSVAPEGGEALYVLVHTPYLRPHHDWSKMFPAYRRTILEKLKRTGGMPDLEERIVVERHLTPQDIHDRYKVLNGAIYGLASHGRMMGAFKPGNRSREVRGLYLAGGAAHPGPGMPMVMMSGWIAADALDQDLRGQNLPGKAEPELRKSA</sequence>
<dbReference type="Gene3D" id="3.50.50.60">
    <property type="entry name" value="FAD/NAD(P)-binding domain"/>
    <property type="match status" value="2"/>
</dbReference>
<proteinExistence type="inferred from homology"/>
<evidence type="ECO:0000256" key="1">
    <source>
        <dbReference type="ARBA" id="ARBA00006046"/>
    </source>
</evidence>
<keyword evidence="2 3" id="KW-0560">Oxidoreductase</keyword>
<dbReference type="PANTHER" id="PTHR43734">
    <property type="entry name" value="PHYTOENE DESATURASE"/>
    <property type="match status" value="1"/>
</dbReference>
<dbReference type="PRINTS" id="PR00419">
    <property type="entry name" value="ADXRDTASE"/>
</dbReference>
<organism evidence="4 5">
    <name type="scientific">Methylobacterium radiotolerans</name>
    <dbReference type="NCBI Taxonomy" id="31998"/>
    <lineage>
        <taxon>Bacteria</taxon>
        <taxon>Pseudomonadati</taxon>
        <taxon>Pseudomonadota</taxon>
        <taxon>Alphaproteobacteria</taxon>
        <taxon>Hyphomicrobiales</taxon>
        <taxon>Methylobacteriaceae</taxon>
        <taxon>Methylobacterium</taxon>
    </lineage>
</organism>
<accession>A0ABU7TFL2</accession>
<keyword evidence="3" id="KW-0125">Carotenoid biosynthesis</keyword>
<dbReference type="InterPro" id="IPR036188">
    <property type="entry name" value="FAD/NAD-bd_sf"/>
</dbReference>
<evidence type="ECO:0000313" key="4">
    <source>
        <dbReference type="EMBL" id="MEE7459406.1"/>
    </source>
</evidence>
<comment type="pathway">
    <text evidence="3">Carotenoid biosynthesis.</text>
</comment>